<sequence length="353" mass="40161">MEMSSTVHNELGHQPKHRNSSTNIQTHYDGKKNAKGSGDDENDADSVDKAVVKAPYDPNRLCTQNQYAKSLNMTLSEYAVSMDTWMDNKVEFERDQTKLTNGHPHNWDRFSAFQVMGECTQNCIGGPCRADVSKITCGVDEEVMKAPCVVYSIGGNNQWQFENDVLAKTPCEVHTFDCTGPKERFVKPDNDRLHFHHVCLGSKNVDAPAPEDRLDSVQSVHGEFWTLRKMQQTLNHTQIDLFKVDIEGYEFPMFEAWPTLTEISAATAVLPMQVLVEVHYQTHMPELSWHRKVDWKWSNDMVNLQKHFIKMGYAVVVRDDNRQCPHCTELTLVRMRCPATADAVLADAVSVIE</sequence>
<dbReference type="PANTHER" id="PTHR32026:SF10">
    <property type="entry name" value="METHYLTRANSFERASE-LIKE PROTEIN 24-RELATED"/>
    <property type="match status" value="1"/>
</dbReference>
<dbReference type="EMBL" id="HBIO01008626">
    <property type="protein sequence ID" value="CAE0461758.1"/>
    <property type="molecule type" value="Transcribed_RNA"/>
</dbReference>
<evidence type="ECO:0000259" key="2">
    <source>
        <dbReference type="Pfam" id="PF13383"/>
    </source>
</evidence>
<evidence type="ECO:0000313" key="3">
    <source>
        <dbReference type="EMBL" id="CAE0461758.1"/>
    </source>
</evidence>
<dbReference type="InterPro" id="IPR026913">
    <property type="entry name" value="METTL24"/>
</dbReference>
<gene>
    <name evidence="3" type="ORF">CDEB00056_LOCUS6599</name>
</gene>
<dbReference type="AlphaFoldDB" id="A0A7S3V7J4"/>
<feature type="domain" description="Methyltransferase" evidence="2">
    <location>
        <begin position="119"/>
        <end position="333"/>
    </location>
</feature>
<reference evidence="3" key="1">
    <citation type="submission" date="2021-01" db="EMBL/GenBank/DDBJ databases">
        <authorList>
            <person name="Corre E."/>
            <person name="Pelletier E."/>
            <person name="Niang G."/>
            <person name="Scheremetjew M."/>
            <person name="Finn R."/>
            <person name="Kale V."/>
            <person name="Holt S."/>
            <person name="Cochrane G."/>
            <person name="Meng A."/>
            <person name="Brown T."/>
            <person name="Cohen L."/>
        </authorList>
    </citation>
    <scope>NUCLEOTIDE SEQUENCE</scope>
    <source>
        <strain evidence="3">MM31A-1</strain>
    </source>
</reference>
<dbReference type="PANTHER" id="PTHR32026">
    <property type="entry name" value="METHYLTRANSFERASE-LIKE PROTEIN 24"/>
    <property type="match status" value="1"/>
</dbReference>
<name>A0A7S3V7J4_9STRA</name>
<evidence type="ECO:0000256" key="1">
    <source>
        <dbReference type="SAM" id="MobiDB-lite"/>
    </source>
</evidence>
<organism evidence="3">
    <name type="scientific">Chaetoceros debilis</name>
    <dbReference type="NCBI Taxonomy" id="122233"/>
    <lineage>
        <taxon>Eukaryota</taxon>
        <taxon>Sar</taxon>
        <taxon>Stramenopiles</taxon>
        <taxon>Ochrophyta</taxon>
        <taxon>Bacillariophyta</taxon>
        <taxon>Coscinodiscophyceae</taxon>
        <taxon>Chaetocerotophycidae</taxon>
        <taxon>Chaetocerotales</taxon>
        <taxon>Chaetocerotaceae</taxon>
        <taxon>Chaetoceros</taxon>
    </lineage>
</organism>
<dbReference type="InterPro" id="IPR025714">
    <property type="entry name" value="Methyltranfer_dom"/>
</dbReference>
<accession>A0A7S3V7J4</accession>
<feature type="region of interest" description="Disordered" evidence="1">
    <location>
        <begin position="1"/>
        <end position="45"/>
    </location>
</feature>
<proteinExistence type="predicted"/>
<protein>
    <recommendedName>
        <fullName evidence="2">Methyltransferase domain-containing protein</fullName>
    </recommendedName>
</protein>
<dbReference type="Pfam" id="PF13383">
    <property type="entry name" value="Methyltransf_22"/>
    <property type="match status" value="1"/>
</dbReference>